<dbReference type="InterPro" id="IPR005158">
    <property type="entry name" value="BTAD"/>
</dbReference>
<dbReference type="InterPro" id="IPR002182">
    <property type="entry name" value="NB-ARC"/>
</dbReference>
<dbReference type="InParanoid" id="A9B8J6"/>
<dbReference type="GO" id="GO:0043531">
    <property type="term" value="F:ADP binding"/>
    <property type="evidence" value="ECO:0007669"/>
    <property type="project" value="InterPro"/>
</dbReference>
<organism evidence="3 4">
    <name type="scientific">Herpetosiphon aurantiacus (strain ATCC 23779 / DSM 785 / 114-95)</name>
    <dbReference type="NCBI Taxonomy" id="316274"/>
    <lineage>
        <taxon>Bacteria</taxon>
        <taxon>Bacillati</taxon>
        <taxon>Chloroflexota</taxon>
        <taxon>Chloroflexia</taxon>
        <taxon>Herpetosiphonales</taxon>
        <taxon>Herpetosiphonaceae</taxon>
        <taxon>Herpetosiphon</taxon>
    </lineage>
</organism>
<dbReference type="SMART" id="SM00382">
    <property type="entry name" value="AAA"/>
    <property type="match status" value="1"/>
</dbReference>
<dbReference type="InterPro" id="IPR003593">
    <property type="entry name" value="AAA+_ATPase"/>
</dbReference>
<dbReference type="SUPFAM" id="SSF48452">
    <property type="entry name" value="TPR-like"/>
    <property type="match status" value="2"/>
</dbReference>
<name>A9B8J6_HERA2</name>
<dbReference type="InterPro" id="IPR011990">
    <property type="entry name" value="TPR-like_helical_dom_sf"/>
</dbReference>
<proteinExistence type="predicted"/>
<dbReference type="PANTHER" id="PTHR47691:SF3">
    <property type="entry name" value="HTH-TYPE TRANSCRIPTIONAL REGULATOR RV0890C-RELATED"/>
    <property type="match status" value="1"/>
</dbReference>
<reference evidence="3 4" key="1">
    <citation type="journal article" date="2011" name="Stand. Genomic Sci.">
        <title>Complete genome sequence of the filamentous gliding predatory bacterium Herpetosiphon aurantiacus type strain (114-95(T)).</title>
        <authorList>
            <person name="Kiss H."/>
            <person name="Nett M."/>
            <person name="Domin N."/>
            <person name="Martin K."/>
            <person name="Maresca J.A."/>
            <person name="Copeland A."/>
            <person name="Lapidus A."/>
            <person name="Lucas S."/>
            <person name="Berry K.W."/>
            <person name="Glavina Del Rio T."/>
            <person name="Dalin E."/>
            <person name="Tice H."/>
            <person name="Pitluck S."/>
            <person name="Richardson P."/>
            <person name="Bruce D."/>
            <person name="Goodwin L."/>
            <person name="Han C."/>
            <person name="Detter J.C."/>
            <person name="Schmutz J."/>
            <person name="Brettin T."/>
            <person name="Land M."/>
            <person name="Hauser L."/>
            <person name="Kyrpides N.C."/>
            <person name="Ivanova N."/>
            <person name="Goker M."/>
            <person name="Woyke T."/>
            <person name="Klenk H.P."/>
            <person name="Bryant D.A."/>
        </authorList>
    </citation>
    <scope>NUCLEOTIDE SEQUENCE [LARGE SCALE GENOMIC DNA]</scope>
    <source>
        <strain evidence="4">ATCC 23779 / DSM 785 / 114-95</strain>
        <plasmid evidence="3">pHAU01</plasmid>
    </source>
</reference>
<feature type="domain" description="AAA+ ATPase" evidence="1">
    <location>
        <begin position="339"/>
        <end position="540"/>
    </location>
</feature>
<evidence type="ECO:0000313" key="3">
    <source>
        <dbReference type="EMBL" id="ABX07660.1"/>
    </source>
</evidence>
<feature type="domain" description="Bacterial transcriptional activator" evidence="2">
    <location>
        <begin position="113"/>
        <end position="257"/>
    </location>
</feature>
<dbReference type="AlphaFoldDB" id="A9B8J6"/>
<dbReference type="PRINTS" id="PR00364">
    <property type="entry name" value="DISEASERSIST"/>
</dbReference>
<dbReference type="InterPro" id="IPR036388">
    <property type="entry name" value="WH-like_DNA-bd_sf"/>
</dbReference>
<sequence>MLRQLPIPYLPPDTSAAADFRVYVLGTPVLLWANTPFSIARRQARALLYRLASDLNPVARTELVYLFWPDMPDLTARRHLTHLLTRLRQDIPDPRILIATPDHVTLDPERVWIDSSVFMHAVATTDPEHRLEALDHAVTLVRGPFLHGVALADAPEFELWLAQERSNWENRTLAVLDTLLEQATVVRNYPLAIRTAQQSLALNPLAEDVHRHLIGLYATIGDRGAAVRHFEHCRTLLEQELGVTPLPETLAIYEQVRAGQSPFPSETAGQRGLILAGNAVTHPVDFPARPESVINPDSADEAPVWAPDVTEKGQMLVTKPLYGRDAEVAIITTMLASAMPRLITLNGPGGSGKTHLAQQIAASVDFPDGVVWVALGSLRVPGLLRDAIAYACGVRTTGWSAASAAVADQLHTALQPKHMLLVLDNAEHLLDGTGVIAELLVAAPNLRVLVTSRVALNLPGEQLVPVPPLPVPSLATLPPIEQLALQPAVALLIHRVRERQPWFMLSEENAADIAAICVRLDGLPLALELASTRLITLTPGAVLARLNHRLTLLTRGPHILPERQQTLRATIDWSHRLLDLSAQAMFANLAVFAGGWSLAAAAAVMQHQMPAAAPVPDEIAVLDLMHGLLEHNMIFSIPGEEPRFDMLDTLREYAQEQLKARGGAGTADEAHATFYRELALRATLHIQGEQSTAWLTMLALDHDNLRVALAWFLGQPDGGAGAIDITNILQVLWRWRGEYHEARHWIPQVLDHSRGLASEKHIHLLMIAGSAAAFYGDRDTALDWFTEGLDLCRDVAAPLIESDLLINMGRIYCYRGDFVHGCALSEAALVLSRKTEDPLHLVRTIRNLAAALCGGLVNIERGMALFEEGLIIARATVDSGAYSQVTLAIFLIDFGSYLALTNQHTRAAMLLAEALALAEQNDHAIARVNALGSLGFLALLQSDRATACRYFLDSQQLINGISAPMNTVMNIEGLAEVAAEKHPRLAIQLLAATSAARTALDMQIEPIEQRHRAQVLADLRHELGDEEFSIAWYQGQDWTVEQALAAARTDTGEKQG</sequence>
<dbReference type="SUPFAM" id="SSF52540">
    <property type="entry name" value="P-loop containing nucleoside triphosphate hydrolases"/>
    <property type="match status" value="1"/>
</dbReference>
<dbReference type="Gene3D" id="3.40.50.300">
    <property type="entry name" value="P-loop containing nucleotide triphosphate hydrolases"/>
    <property type="match status" value="1"/>
</dbReference>
<dbReference type="Gene3D" id="1.25.40.10">
    <property type="entry name" value="Tetratricopeptide repeat domain"/>
    <property type="match status" value="2"/>
</dbReference>
<dbReference type="Pfam" id="PF03704">
    <property type="entry name" value="BTAD"/>
    <property type="match status" value="1"/>
</dbReference>
<evidence type="ECO:0000259" key="2">
    <source>
        <dbReference type="SMART" id="SM01043"/>
    </source>
</evidence>
<protein>
    <submittedName>
        <fullName evidence="3">Transcriptional activator domain</fullName>
    </submittedName>
</protein>
<keyword evidence="4" id="KW-1185">Reference proteome</keyword>
<evidence type="ECO:0000259" key="1">
    <source>
        <dbReference type="SMART" id="SM00382"/>
    </source>
</evidence>
<dbReference type="KEGG" id="hau:Haur_5030"/>
<dbReference type="BioCyc" id="HAUR316274:GHYA-5093-MONOMER"/>
<dbReference type="Pfam" id="PF00931">
    <property type="entry name" value="NB-ARC"/>
    <property type="match status" value="1"/>
</dbReference>
<dbReference type="PANTHER" id="PTHR47691">
    <property type="entry name" value="REGULATOR-RELATED"/>
    <property type="match status" value="1"/>
</dbReference>
<accession>A9B8J6</accession>
<geneLocation type="plasmid" evidence="3 4">
    <name>pHAU01</name>
</geneLocation>
<dbReference type="EMBL" id="CP000876">
    <property type="protein sequence ID" value="ABX07660.1"/>
    <property type="molecule type" value="Genomic_DNA"/>
</dbReference>
<dbReference type="Proteomes" id="UP000000787">
    <property type="component" value="Plasmid pHAU01"/>
</dbReference>
<gene>
    <name evidence="3" type="ordered locus">Haur_5030</name>
</gene>
<dbReference type="InterPro" id="IPR027417">
    <property type="entry name" value="P-loop_NTPase"/>
</dbReference>
<dbReference type="Gene3D" id="1.10.10.10">
    <property type="entry name" value="Winged helix-like DNA-binding domain superfamily/Winged helix DNA-binding domain"/>
    <property type="match status" value="1"/>
</dbReference>
<evidence type="ECO:0000313" key="4">
    <source>
        <dbReference type="Proteomes" id="UP000000787"/>
    </source>
</evidence>
<dbReference type="SMART" id="SM01043">
    <property type="entry name" value="BTAD"/>
    <property type="match status" value="1"/>
</dbReference>
<keyword evidence="3" id="KW-0614">Plasmid</keyword>
<dbReference type="HOGENOM" id="CLU_004665_1_4_0"/>